<dbReference type="GO" id="GO:0015086">
    <property type="term" value="F:cadmium ion transmembrane transporter activity"/>
    <property type="evidence" value="ECO:0007669"/>
    <property type="project" value="TreeGrafter"/>
</dbReference>
<feature type="transmembrane region" description="Helical" evidence="11">
    <location>
        <begin position="174"/>
        <end position="193"/>
    </location>
</feature>
<gene>
    <name evidence="12" type="ORF">AKAME5_001585800</name>
</gene>
<keyword evidence="8 11" id="KW-0472">Membrane</keyword>
<evidence type="ECO:0000256" key="5">
    <source>
        <dbReference type="ARBA" id="ARBA00022496"/>
    </source>
</evidence>
<keyword evidence="4" id="KW-0813">Transport</keyword>
<evidence type="ECO:0000256" key="3">
    <source>
        <dbReference type="ARBA" id="ARBA00006670"/>
    </source>
</evidence>
<evidence type="ECO:0000256" key="9">
    <source>
        <dbReference type="ARBA" id="ARBA00023228"/>
    </source>
</evidence>
<protein>
    <submittedName>
        <fullName evidence="12">Natural resistance-associated macrophage protein 2-like isoform X2</fullName>
    </submittedName>
</protein>
<name>A0AAD3RDU5_LATJO</name>
<feature type="transmembrane region" description="Helical" evidence="11">
    <location>
        <begin position="355"/>
        <end position="376"/>
    </location>
</feature>
<keyword evidence="5" id="KW-0410">Iron transport</keyword>
<dbReference type="HAMAP" id="MF_00221">
    <property type="entry name" value="NRAMP"/>
    <property type="match status" value="1"/>
</dbReference>
<dbReference type="InterPro" id="IPR001046">
    <property type="entry name" value="NRAMP_fam"/>
</dbReference>
<dbReference type="NCBIfam" id="NF037982">
    <property type="entry name" value="Nramp_1"/>
    <property type="match status" value="1"/>
</dbReference>
<keyword evidence="5" id="KW-0408">Iron</keyword>
<dbReference type="PANTHER" id="PTHR11706">
    <property type="entry name" value="SOLUTE CARRIER PROTEIN FAMILY 11 MEMBER"/>
    <property type="match status" value="1"/>
</dbReference>
<dbReference type="Pfam" id="PF01566">
    <property type="entry name" value="Nramp"/>
    <property type="match status" value="1"/>
</dbReference>
<dbReference type="GO" id="GO:0005765">
    <property type="term" value="C:lysosomal membrane"/>
    <property type="evidence" value="ECO:0007669"/>
    <property type="project" value="UniProtKB-SubCell"/>
</dbReference>
<evidence type="ECO:0000256" key="1">
    <source>
        <dbReference type="ARBA" id="ARBA00004107"/>
    </source>
</evidence>
<feature type="transmembrane region" description="Helical" evidence="11">
    <location>
        <begin position="99"/>
        <end position="121"/>
    </location>
</feature>
<evidence type="ECO:0000313" key="13">
    <source>
        <dbReference type="Proteomes" id="UP001279410"/>
    </source>
</evidence>
<feature type="transmembrane region" description="Helical" evidence="11">
    <location>
        <begin position="205"/>
        <end position="223"/>
    </location>
</feature>
<feature type="compositionally biased region" description="Polar residues" evidence="10">
    <location>
        <begin position="15"/>
        <end position="30"/>
    </location>
</feature>
<keyword evidence="5" id="KW-0406">Ion transport</keyword>
<evidence type="ECO:0000256" key="6">
    <source>
        <dbReference type="ARBA" id="ARBA00022692"/>
    </source>
</evidence>
<dbReference type="GO" id="GO:0005381">
    <property type="term" value="F:iron ion transmembrane transporter activity"/>
    <property type="evidence" value="ECO:0007669"/>
    <property type="project" value="TreeGrafter"/>
</dbReference>
<keyword evidence="9" id="KW-0458">Lysosome</keyword>
<evidence type="ECO:0000256" key="10">
    <source>
        <dbReference type="SAM" id="MobiDB-lite"/>
    </source>
</evidence>
<reference evidence="12" key="1">
    <citation type="submission" date="2022-08" db="EMBL/GenBank/DDBJ databases">
        <title>Genome sequencing of akame (Lates japonicus).</title>
        <authorList>
            <person name="Hashiguchi Y."/>
            <person name="Takahashi H."/>
        </authorList>
    </citation>
    <scope>NUCLEOTIDE SEQUENCE</scope>
    <source>
        <strain evidence="12">Kochi</strain>
    </source>
</reference>
<keyword evidence="7 11" id="KW-1133">Transmembrane helix</keyword>
<keyword evidence="13" id="KW-1185">Reference proteome</keyword>
<accession>A0AAD3RDU5</accession>
<evidence type="ECO:0000256" key="11">
    <source>
        <dbReference type="SAM" id="Phobius"/>
    </source>
</evidence>
<dbReference type="GO" id="GO:0005384">
    <property type="term" value="F:manganese ion transmembrane transporter activity"/>
    <property type="evidence" value="ECO:0007669"/>
    <property type="project" value="TreeGrafter"/>
</dbReference>
<evidence type="ECO:0000256" key="4">
    <source>
        <dbReference type="ARBA" id="ARBA00022448"/>
    </source>
</evidence>
<feature type="transmembrane region" description="Helical" evidence="11">
    <location>
        <begin position="290"/>
        <end position="317"/>
    </location>
</feature>
<dbReference type="GO" id="GO:0031902">
    <property type="term" value="C:late endosome membrane"/>
    <property type="evidence" value="ECO:0007669"/>
    <property type="project" value="UniProtKB-SubCell"/>
</dbReference>
<keyword evidence="6 11" id="KW-0812">Transmembrane</keyword>
<dbReference type="NCBIfam" id="TIGR01197">
    <property type="entry name" value="nramp"/>
    <property type="match status" value="1"/>
</dbReference>
<dbReference type="EMBL" id="BRZM01000069">
    <property type="protein sequence ID" value="GLD64305.1"/>
    <property type="molecule type" value="Genomic_DNA"/>
</dbReference>
<dbReference type="PRINTS" id="PR00447">
    <property type="entry name" value="NATRESASSCMP"/>
</dbReference>
<comment type="caution">
    <text evidence="12">The sequence shown here is derived from an EMBL/GenBank/DDBJ whole genome shotgun (WGS) entry which is preliminary data.</text>
</comment>
<comment type="subcellular location">
    <subcellularLocation>
        <location evidence="1">Late endosome membrane</location>
        <topology evidence="1">Multi-pass membrane protein</topology>
    </subcellularLocation>
    <subcellularLocation>
        <location evidence="2">Lysosome membrane</location>
        <topology evidence="2">Multi-pass membrane protein</topology>
    </subcellularLocation>
</comment>
<feature type="region of interest" description="Disordered" evidence="10">
    <location>
        <begin position="1"/>
        <end position="39"/>
    </location>
</feature>
<feature type="transmembrane region" description="Helical" evidence="11">
    <location>
        <begin position="250"/>
        <end position="269"/>
    </location>
</feature>
<organism evidence="12 13">
    <name type="scientific">Lates japonicus</name>
    <name type="common">Japanese lates</name>
    <dbReference type="NCBI Taxonomy" id="270547"/>
    <lineage>
        <taxon>Eukaryota</taxon>
        <taxon>Metazoa</taxon>
        <taxon>Chordata</taxon>
        <taxon>Craniata</taxon>
        <taxon>Vertebrata</taxon>
        <taxon>Euteleostomi</taxon>
        <taxon>Actinopterygii</taxon>
        <taxon>Neopterygii</taxon>
        <taxon>Teleostei</taxon>
        <taxon>Neoteleostei</taxon>
        <taxon>Acanthomorphata</taxon>
        <taxon>Carangaria</taxon>
        <taxon>Carangaria incertae sedis</taxon>
        <taxon>Centropomidae</taxon>
        <taxon>Lates</taxon>
    </lineage>
</organism>
<comment type="similarity">
    <text evidence="3">Belongs to the NRAMP family.</text>
</comment>
<feature type="transmembrane region" description="Helical" evidence="11">
    <location>
        <begin position="407"/>
        <end position="424"/>
    </location>
</feature>
<evidence type="ECO:0000313" key="12">
    <source>
        <dbReference type="EMBL" id="GLD64305.1"/>
    </source>
</evidence>
<evidence type="ECO:0000256" key="8">
    <source>
        <dbReference type="ARBA" id="ARBA00023136"/>
    </source>
</evidence>
<feature type="transmembrane region" description="Helical" evidence="11">
    <location>
        <begin position="444"/>
        <end position="465"/>
    </location>
</feature>
<dbReference type="PANTHER" id="PTHR11706:SF33">
    <property type="entry name" value="NATURAL RESISTANCE-ASSOCIATED MACROPHAGE PROTEIN 2"/>
    <property type="match status" value="1"/>
</dbReference>
<feature type="compositionally biased region" description="Acidic residues" evidence="10">
    <location>
        <begin position="1"/>
        <end position="11"/>
    </location>
</feature>
<dbReference type="AlphaFoldDB" id="A0AAD3RDU5"/>
<evidence type="ECO:0000256" key="2">
    <source>
        <dbReference type="ARBA" id="ARBA00004155"/>
    </source>
</evidence>
<dbReference type="Proteomes" id="UP001279410">
    <property type="component" value="Unassembled WGS sequence"/>
</dbReference>
<feature type="transmembrane region" description="Helical" evidence="11">
    <location>
        <begin position="472"/>
        <end position="493"/>
    </location>
</feature>
<feature type="transmembrane region" description="Helical" evidence="11">
    <location>
        <begin position="499"/>
        <end position="521"/>
    </location>
</feature>
<evidence type="ECO:0000256" key="7">
    <source>
        <dbReference type="ARBA" id="ARBA00022989"/>
    </source>
</evidence>
<sequence>MKAEQEGDLIEGDSPQENGVQTNQYSSISPPASPVGQDEPFSTYFEEKVPIPESPNQVFSFRKLWAFTGPGFLMSIAYLDPGNIESDLQSGAKAGFKLLWVLLLATIIGLLLQRLAARLGVVTGMHLAEVCNRQYPTVPRIILWLMVELAIIGSDMQEVIGCAIAFNLLSVGRIPLWVGVLITITDTFVFLFLDKYGLRKLEAFFGFLITVMAISFGYEYVLVKPDQGELLKGMFVPYCAGCGPVQLEQAVGIVGAVIMPHNIYLHSALVKSREVDRRNKKEVKEANKYFFIESSVALFISFLINVFVVAVFAQAFYNKSNMEVNAECNATGSPHTDLFPLNNGTLEVDIYKGGVVLGCFFGPAALYIWAIGILAAGQSSTMTGTYSGQFVMEGFLNLRWSRFARVLLTRSIAITPTLLVAIFQDVQHLTGMNDFLNVLQSMQLPFALIPILTFTSLTSIMNDFANGLMWKISGGIVILLVCAINMYFVVVYVTSLNSVLLYVLSALLSIAYLCFVGYLAWHCLIALGVSCLDFGSRIQIGPLRHTDIYLLSDMDTDSVVER</sequence>
<dbReference type="GO" id="GO:0005886">
    <property type="term" value="C:plasma membrane"/>
    <property type="evidence" value="ECO:0007669"/>
    <property type="project" value="TreeGrafter"/>
</dbReference>
<proteinExistence type="inferred from homology"/>